<evidence type="ECO:0000313" key="2">
    <source>
        <dbReference type="EMBL" id="SPK73849.1"/>
    </source>
</evidence>
<protein>
    <submittedName>
        <fullName evidence="2">Uncharacterized protein</fullName>
    </submittedName>
</protein>
<dbReference type="AlphaFoldDB" id="A0A375IJW2"/>
<keyword evidence="1" id="KW-0812">Transmembrane</keyword>
<feature type="transmembrane region" description="Helical" evidence="1">
    <location>
        <begin position="41"/>
        <end position="60"/>
    </location>
</feature>
<name>A0A375IJW2_9BURK</name>
<sequence length="163" mass="16642">MATITTMATTATAAIPTTITATVMAATAALPMGSDWFARLRAHGPGLWSALWLALCLLLAQHAGLTHRIVHGGLPAPASAAAANTGAASDHGPHPLSQAFSGHSCVLFDGATVADTHCGKLPPLQLAFGKPVKPASLAWRWPDLPSAHPFQSRAPPVPAIALA</sequence>
<reference evidence="2 3" key="1">
    <citation type="submission" date="2018-01" db="EMBL/GenBank/DDBJ databases">
        <authorList>
            <person name="Gaut B.S."/>
            <person name="Morton B.R."/>
            <person name="Clegg M.T."/>
            <person name="Duvall M.R."/>
        </authorList>
    </citation>
    <scope>NUCLEOTIDE SEQUENCE [LARGE SCALE GENOMIC DNA]</scope>
    <source>
        <strain evidence="2">Cupriavidus taiwanensis LMG 19425</strain>
    </source>
</reference>
<dbReference type="Proteomes" id="UP000255505">
    <property type="component" value="Chromosome I"/>
</dbReference>
<evidence type="ECO:0000256" key="1">
    <source>
        <dbReference type="SAM" id="Phobius"/>
    </source>
</evidence>
<proteinExistence type="predicted"/>
<accession>A0A375IJW2</accession>
<organism evidence="2 3">
    <name type="scientific">Cupriavidus taiwanensis</name>
    <dbReference type="NCBI Taxonomy" id="164546"/>
    <lineage>
        <taxon>Bacteria</taxon>
        <taxon>Pseudomonadati</taxon>
        <taxon>Pseudomonadota</taxon>
        <taxon>Betaproteobacteria</taxon>
        <taxon>Burkholderiales</taxon>
        <taxon>Burkholderiaceae</taxon>
        <taxon>Cupriavidus</taxon>
    </lineage>
</organism>
<keyword evidence="1" id="KW-1133">Transmembrane helix</keyword>
<gene>
    <name evidence="2" type="ORF">CT19425_120091</name>
</gene>
<keyword evidence="1" id="KW-0472">Membrane</keyword>
<dbReference type="EMBL" id="LT991976">
    <property type="protein sequence ID" value="SPK73849.1"/>
    <property type="molecule type" value="Genomic_DNA"/>
</dbReference>
<evidence type="ECO:0000313" key="3">
    <source>
        <dbReference type="Proteomes" id="UP000255505"/>
    </source>
</evidence>